<organism evidence="1 2">
    <name type="scientific">Panagrolaimus sp. JU765</name>
    <dbReference type="NCBI Taxonomy" id="591449"/>
    <lineage>
        <taxon>Eukaryota</taxon>
        <taxon>Metazoa</taxon>
        <taxon>Ecdysozoa</taxon>
        <taxon>Nematoda</taxon>
        <taxon>Chromadorea</taxon>
        <taxon>Rhabditida</taxon>
        <taxon>Tylenchina</taxon>
        <taxon>Panagrolaimomorpha</taxon>
        <taxon>Panagrolaimoidea</taxon>
        <taxon>Panagrolaimidae</taxon>
        <taxon>Panagrolaimus</taxon>
    </lineage>
</organism>
<name>A0AC34PY67_9BILA</name>
<evidence type="ECO:0000313" key="2">
    <source>
        <dbReference type="WBParaSite" id="JU765_v2.g11132.t1"/>
    </source>
</evidence>
<dbReference type="Proteomes" id="UP000887576">
    <property type="component" value="Unplaced"/>
</dbReference>
<proteinExistence type="predicted"/>
<dbReference type="WBParaSite" id="JU765_v2.g11132.t1">
    <property type="protein sequence ID" value="JU765_v2.g11132.t1"/>
    <property type="gene ID" value="JU765_v2.g11132"/>
</dbReference>
<protein>
    <submittedName>
        <fullName evidence="2">Uncharacterized protein</fullName>
    </submittedName>
</protein>
<reference evidence="2" key="1">
    <citation type="submission" date="2022-11" db="UniProtKB">
        <authorList>
            <consortium name="WormBaseParasite"/>
        </authorList>
    </citation>
    <scope>IDENTIFICATION</scope>
</reference>
<sequence>MTFNGITLLIIFLLSIFNFAVADESLPKNILDTNFQIEKINNSFFLINGSEKRPLKKCKPEQNFENGKSYGDFLFLEFSTVVQKYMMIYSTKTDWNVCYRVDASYFTDTKVLFFNLEKSTIEFAVIDGKNANFPVDYFSFFANDNIKSSRAKLQVNQTLKILELHLNGQMEKNVEQT</sequence>
<evidence type="ECO:0000313" key="1">
    <source>
        <dbReference type="Proteomes" id="UP000887576"/>
    </source>
</evidence>
<accession>A0AC34PY67</accession>